<organism evidence="2 3">
    <name type="scientific">Blastomonas aquatica</name>
    <dbReference type="NCBI Taxonomy" id="1510276"/>
    <lineage>
        <taxon>Bacteria</taxon>
        <taxon>Pseudomonadati</taxon>
        <taxon>Pseudomonadota</taxon>
        <taxon>Alphaproteobacteria</taxon>
        <taxon>Sphingomonadales</taxon>
        <taxon>Sphingomonadaceae</taxon>
        <taxon>Blastomonas</taxon>
    </lineage>
</organism>
<accession>A0ABQ1IXR0</accession>
<evidence type="ECO:0000313" key="2">
    <source>
        <dbReference type="EMBL" id="GGB53687.1"/>
    </source>
</evidence>
<feature type="chain" id="PRO_5047242161" description="Acyloxyacyl hydrolase" evidence="1">
    <location>
        <begin position="23"/>
        <end position="226"/>
    </location>
</feature>
<evidence type="ECO:0000256" key="1">
    <source>
        <dbReference type="SAM" id="SignalP"/>
    </source>
</evidence>
<feature type="signal peptide" evidence="1">
    <location>
        <begin position="1"/>
        <end position="22"/>
    </location>
</feature>
<dbReference type="Pfam" id="PF09411">
    <property type="entry name" value="PagL"/>
    <property type="match status" value="1"/>
</dbReference>
<gene>
    <name evidence="2" type="ORF">GCM10010833_05490</name>
</gene>
<name>A0ABQ1IXR0_9SPHN</name>
<dbReference type="RefSeq" id="WP_188512810.1">
    <property type="nucleotide sequence ID" value="NZ_BMGD01000001.1"/>
</dbReference>
<dbReference type="Gene3D" id="2.40.160.20">
    <property type="match status" value="1"/>
</dbReference>
<protein>
    <recommendedName>
        <fullName evidence="4">Acyloxyacyl hydrolase</fullName>
    </recommendedName>
</protein>
<evidence type="ECO:0000313" key="3">
    <source>
        <dbReference type="Proteomes" id="UP000614261"/>
    </source>
</evidence>
<dbReference type="Proteomes" id="UP000614261">
    <property type="component" value="Unassembled WGS sequence"/>
</dbReference>
<comment type="caution">
    <text evidence="2">The sequence shown here is derived from an EMBL/GenBank/DDBJ whole genome shotgun (WGS) entry which is preliminary data.</text>
</comment>
<keyword evidence="3" id="KW-1185">Reference proteome</keyword>
<dbReference type="InterPro" id="IPR018550">
    <property type="entry name" value="Lipid-A_deacylase-rel"/>
</dbReference>
<dbReference type="EMBL" id="BMGD01000001">
    <property type="protein sequence ID" value="GGB53687.1"/>
    <property type="molecule type" value="Genomic_DNA"/>
</dbReference>
<evidence type="ECO:0008006" key="4">
    <source>
        <dbReference type="Google" id="ProtNLM"/>
    </source>
</evidence>
<sequence length="226" mass="24455">MIRMQFTVLAAALTLASIPAAAQTESGGGEDRPGAELAVGVLRHGANFHPLGSSLSFDLPPLPPGQVYDGMEENGTADVQLLYRTAPLGFALKPRLAAKAQISLEGRTSFASVGAEWRQHVLGGRVYGQVGIGLTIHDGYRFTPDPFAPGLAIDEARRRFAIYQTQTSFGSRVLFNPNASVGVRLSRKWAAELVWEHHSHAQVFSDQNPGIDHVGLRLVRSFEGKR</sequence>
<proteinExistence type="predicted"/>
<keyword evidence="1" id="KW-0732">Signal</keyword>
<reference evidence="3" key="1">
    <citation type="journal article" date="2019" name="Int. J. Syst. Evol. Microbiol.">
        <title>The Global Catalogue of Microorganisms (GCM) 10K type strain sequencing project: providing services to taxonomists for standard genome sequencing and annotation.</title>
        <authorList>
            <consortium name="The Broad Institute Genomics Platform"/>
            <consortium name="The Broad Institute Genome Sequencing Center for Infectious Disease"/>
            <person name="Wu L."/>
            <person name="Ma J."/>
        </authorList>
    </citation>
    <scope>NUCLEOTIDE SEQUENCE [LARGE SCALE GENOMIC DNA]</scope>
    <source>
        <strain evidence="3">CGMCC 1.12851</strain>
    </source>
</reference>